<feature type="domain" description="Tyr recombinase" evidence="2">
    <location>
        <begin position="26"/>
        <end position="69"/>
    </location>
</feature>
<dbReference type="SUPFAM" id="SSF56349">
    <property type="entry name" value="DNA breaking-rejoining enzymes"/>
    <property type="match status" value="1"/>
</dbReference>
<proteinExistence type="predicted"/>
<evidence type="ECO:0000259" key="2">
    <source>
        <dbReference type="Pfam" id="PF00589"/>
    </source>
</evidence>
<dbReference type="GO" id="GO:0015074">
    <property type="term" value="P:DNA integration"/>
    <property type="evidence" value="ECO:0007669"/>
    <property type="project" value="InterPro"/>
</dbReference>
<dbReference type="GO" id="GO:0006310">
    <property type="term" value="P:DNA recombination"/>
    <property type="evidence" value="ECO:0007669"/>
    <property type="project" value="UniProtKB-KW"/>
</dbReference>
<accession>A0A9X1CDG0</accession>
<reference evidence="3" key="1">
    <citation type="submission" date="2021-03" db="EMBL/GenBank/DDBJ databases">
        <title>Genomic Encyclopedia of Type Strains, Phase IV (KMG-IV): sequencing the most valuable type-strain genomes for metagenomic binning, comparative biology and taxonomic classification.</title>
        <authorList>
            <person name="Goeker M."/>
        </authorList>
    </citation>
    <scope>NUCLEOTIDE SEQUENCE</scope>
    <source>
        <strain evidence="3">DSM 107338</strain>
    </source>
</reference>
<evidence type="ECO:0000313" key="3">
    <source>
        <dbReference type="EMBL" id="MBP2079016.1"/>
    </source>
</evidence>
<dbReference type="InterPro" id="IPR002104">
    <property type="entry name" value="Integrase_catalytic"/>
</dbReference>
<name>A0A9X1CDG0_9BACI</name>
<sequence length="84" mass="9920">MDYCRLAYLNEKPERIYQKKPELPLINIHAFQHKHASLLFAASIKDVQSQLGHSNIQTTMDIYTHVTDETKEKTAEMFQKYMTF</sequence>
<dbReference type="EMBL" id="JAGGMB010000012">
    <property type="protein sequence ID" value="MBP2079016.1"/>
    <property type="molecule type" value="Genomic_DNA"/>
</dbReference>
<comment type="caution">
    <text evidence="3">The sequence shown here is derived from an EMBL/GenBank/DDBJ whole genome shotgun (WGS) entry which is preliminary data.</text>
</comment>
<protein>
    <submittedName>
        <fullName evidence="3">Integrase</fullName>
    </submittedName>
</protein>
<gene>
    <name evidence="3" type="ORF">J2Z64_003285</name>
</gene>
<dbReference type="InterPro" id="IPR013762">
    <property type="entry name" value="Integrase-like_cat_sf"/>
</dbReference>
<evidence type="ECO:0000256" key="1">
    <source>
        <dbReference type="ARBA" id="ARBA00023172"/>
    </source>
</evidence>
<dbReference type="GO" id="GO:0003677">
    <property type="term" value="F:DNA binding"/>
    <property type="evidence" value="ECO:0007669"/>
    <property type="project" value="InterPro"/>
</dbReference>
<organism evidence="3 4">
    <name type="scientific">Oceanobacillus polygoni</name>
    <dbReference type="NCBI Taxonomy" id="1235259"/>
    <lineage>
        <taxon>Bacteria</taxon>
        <taxon>Bacillati</taxon>
        <taxon>Bacillota</taxon>
        <taxon>Bacilli</taxon>
        <taxon>Bacillales</taxon>
        <taxon>Bacillaceae</taxon>
        <taxon>Oceanobacillus</taxon>
    </lineage>
</organism>
<keyword evidence="1" id="KW-0233">DNA recombination</keyword>
<dbReference type="InterPro" id="IPR011010">
    <property type="entry name" value="DNA_brk_join_enz"/>
</dbReference>
<dbReference type="Proteomes" id="UP001138793">
    <property type="component" value="Unassembled WGS sequence"/>
</dbReference>
<dbReference type="Gene3D" id="1.10.443.10">
    <property type="entry name" value="Intergrase catalytic core"/>
    <property type="match status" value="1"/>
</dbReference>
<dbReference type="Pfam" id="PF00589">
    <property type="entry name" value="Phage_integrase"/>
    <property type="match status" value="1"/>
</dbReference>
<dbReference type="RefSeq" id="WP_245347810.1">
    <property type="nucleotide sequence ID" value="NZ_JAGGMB010000012.1"/>
</dbReference>
<evidence type="ECO:0000313" key="4">
    <source>
        <dbReference type="Proteomes" id="UP001138793"/>
    </source>
</evidence>
<keyword evidence="4" id="KW-1185">Reference proteome</keyword>
<dbReference type="AlphaFoldDB" id="A0A9X1CDG0"/>